<dbReference type="SUPFAM" id="SSF48008">
    <property type="entry name" value="GntR ligand-binding domain-like"/>
    <property type="match status" value="1"/>
</dbReference>
<dbReference type="InterPro" id="IPR011711">
    <property type="entry name" value="GntR_C"/>
</dbReference>
<keyword evidence="3" id="KW-0804">Transcription</keyword>
<protein>
    <submittedName>
        <fullName evidence="5">DNA-binding transcriptional regulator, FadR family</fullName>
    </submittedName>
</protein>
<dbReference type="Pfam" id="PF00392">
    <property type="entry name" value="GntR"/>
    <property type="match status" value="1"/>
</dbReference>
<organism evidence="5 6">
    <name type="scientific">Candidatus Nanopelagicus hibericus</name>
    <dbReference type="NCBI Taxonomy" id="1884915"/>
    <lineage>
        <taxon>Bacteria</taxon>
        <taxon>Bacillati</taxon>
        <taxon>Actinomycetota</taxon>
        <taxon>Actinomycetes</taxon>
        <taxon>Candidatus Nanopelagicales</taxon>
        <taxon>Candidatus Nanopelagicaceae</taxon>
        <taxon>Candidatus Nanopelagicus</taxon>
    </lineage>
</organism>
<evidence type="ECO:0000259" key="4">
    <source>
        <dbReference type="PROSITE" id="PS50949"/>
    </source>
</evidence>
<dbReference type="Pfam" id="PF07729">
    <property type="entry name" value="FCD"/>
    <property type="match status" value="1"/>
</dbReference>
<dbReference type="PANTHER" id="PTHR43537">
    <property type="entry name" value="TRANSCRIPTIONAL REGULATOR, GNTR FAMILY"/>
    <property type="match status" value="1"/>
</dbReference>
<name>A0A249K8R2_9ACTN</name>
<accession>A0A249K8R2</accession>
<dbReference type="Gene3D" id="1.20.120.530">
    <property type="entry name" value="GntR ligand-binding domain-like"/>
    <property type="match status" value="1"/>
</dbReference>
<evidence type="ECO:0000256" key="1">
    <source>
        <dbReference type="ARBA" id="ARBA00023015"/>
    </source>
</evidence>
<proteinExistence type="predicted"/>
<keyword evidence="6" id="KW-1185">Reference proteome</keyword>
<dbReference type="PANTHER" id="PTHR43537:SF44">
    <property type="entry name" value="GNTR FAMILY REGULATORY PROTEIN"/>
    <property type="match status" value="1"/>
</dbReference>
<dbReference type="KEGG" id="nhi:B1s21160_02205"/>
<dbReference type="OrthoDB" id="4164516at2"/>
<reference evidence="5 6" key="1">
    <citation type="submission" date="2016-07" db="EMBL/GenBank/DDBJ databases">
        <title>High microdiversification within the ubiquitous acI lineage of Actinobacteria.</title>
        <authorList>
            <person name="Neuenschwander S.M."/>
            <person name="Salcher M."/>
            <person name="Ghai R."/>
            <person name="Pernthaler J."/>
        </authorList>
    </citation>
    <scope>NUCLEOTIDE SEQUENCE [LARGE SCALE GENOMIC DNA]</scope>
    <source>
        <strain evidence="5">MMS-21-160</strain>
    </source>
</reference>
<evidence type="ECO:0000256" key="3">
    <source>
        <dbReference type="ARBA" id="ARBA00023163"/>
    </source>
</evidence>
<sequence length="238" mass="26373">MKTKMARNLPTQIVNELGSKIVHGEIQPGTILTSDMLEAKYLVSRTVIREALRVLHDKGLTKARTKTGTIVLERTEWNLLDLDVLNWLQASGLSSELITDLEELRSTYEPGVVRIAAKRRGTKDITHLKVALKKMTDAFYEQGSTSPLIGEADMEFHEALQTATQNDLVKKMGRLLLPLLKIRGDLVGHAVAEADFLVQHQAILDAVIDEDPDAAEAAMKVLLETAARASSTVRKRKL</sequence>
<dbReference type="EMBL" id="CP016771">
    <property type="protein sequence ID" value="ASY13162.1"/>
    <property type="molecule type" value="Genomic_DNA"/>
</dbReference>
<dbReference type="PROSITE" id="PS50949">
    <property type="entry name" value="HTH_GNTR"/>
    <property type="match status" value="1"/>
</dbReference>
<feature type="domain" description="HTH gntR-type" evidence="4">
    <location>
        <begin position="7"/>
        <end position="74"/>
    </location>
</feature>
<dbReference type="Proteomes" id="UP000217171">
    <property type="component" value="Chromosome"/>
</dbReference>
<dbReference type="GO" id="GO:0003677">
    <property type="term" value="F:DNA binding"/>
    <property type="evidence" value="ECO:0007669"/>
    <property type="project" value="UniProtKB-KW"/>
</dbReference>
<evidence type="ECO:0000313" key="6">
    <source>
        <dbReference type="Proteomes" id="UP000217171"/>
    </source>
</evidence>
<dbReference type="SMART" id="SM00895">
    <property type="entry name" value="FCD"/>
    <property type="match status" value="1"/>
</dbReference>
<dbReference type="AlphaFoldDB" id="A0A249K8R2"/>
<dbReference type="SUPFAM" id="SSF46785">
    <property type="entry name" value="Winged helix' DNA-binding domain"/>
    <property type="match status" value="1"/>
</dbReference>
<evidence type="ECO:0000256" key="2">
    <source>
        <dbReference type="ARBA" id="ARBA00023125"/>
    </source>
</evidence>
<dbReference type="Gene3D" id="1.10.10.10">
    <property type="entry name" value="Winged helix-like DNA-binding domain superfamily/Winged helix DNA-binding domain"/>
    <property type="match status" value="1"/>
</dbReference>
<dbReference type="InterPro" id="IPR036388">
    <property type="entry name" value="WH-like_DNA-bd_sf"/>
</dbReference>
<gene>
    <name evidence="5" type="ORF">B1s21160_02205</name>
</gene>
<dbReference type="GO" id="GO:0003700">
    <property type="term" value="F:DNA-binding transcription factor activity"/>
    <property type="evidence" value="ECO:0007669"/>
    <property type="project" value="InterPro"/>
</dbReference>
<evidence type="ECO:0000313" key="5">
    <source>
        <dbReference type="EMBL" id="ASY13162.1"/>
    </source>
</evidence>
<dbReference type="InterPro" id="IPR008920">
    <property type="entry name" value="TF_FadR/GntR_C"/>
</dbReference>
<dbReference type="InterPro" id="IPR000524">
    <property type="entry name" value="Tscrpt_reg_HTH_GntR"/>
</dbReference>
<keyword evidence="1" id="KW-0805">Transcription regulation</keyword>
<dbReference type="SMART" id="SM00345">
    <property type="entry name" value="HTH_GNTR"/>
    <property type="match status" value="1"/>
</dbReference>
<dbReference type="InterPro" id="IPR036390">
    <property type="entry name" value="WH_DNA-bd_sf"/>
</dbReference>
<keyword evidence="2 5" id="KW-0238">DNA-binding</keyword>
<dbReference type="RefSeq" id="WP_095672249.1">
    <property type="nucleotide sequence ID" value="NZ_CP016771.1"/>
</dbReference>